<dbReference type="InterPro" id="IPR040097">
    <property type="entry name" value="FAAL/FAAC"/>
</dbReference>
<dbReference type="Pfam" id="PF00109">
    <property type="entry name" value="ketoacyl-synt"/>
    <property type="match status" value="1"/>
</dbReference>
<dbReference type="SUPFAM" id="SSF56784">
    <property type="entry name" value="HAD-like"/>
    <property type="match status" value="1"/>
</dbReference>
<dbReference type="EC" id="6.2.1.26" evidence="17"/>
<dbReference type="Pfam" id="PF16197">
    <property type="entry name" value="KAsynt_C_assoc"/>
    <property type="match status" value="1"/>
</dbReference>
<dbReference type="PANTHER" id="PTHR43775">
    <property type="entry name" value="FATTY ACID SYNTHASE"/>
    <property type="match status" value="1"/>
</dbReference>
<dbReference type="Gene3D" id="3.30.559.10">
    <property type="entry name" value="Chloramphenicol acetyltransferase-like domain"/>
    <property type="match status" value="1"/>
</dbReference>
<reference evidence="17 18" key="1">
    <citation type="submission" date="2019-10" db="EMBL/GenBank/DDBJ databases">
        <title>Nocardia macrotermitis sp. nov. and Nocardia aurantia sp. nov., isolated from the gut of fungus growing-termite Macrotermes natalensis.</title>
        <authorList>
            <person name="Benndorf R."/>
            <person name="Schwitalla J."/>
            <person name="Martin K."/>
            <person name="De Beer W."/>
            <person name="Kaster A.-K."/>
            <person name="Vollmers J."/>
            <person name="Poulsen M."/>
            <person name="Beemelmanns C."/>
        </authorList>
    </citation>
    <scope>NUCLEOTIDE SEQUENCE [LARGE SCALE GENOMIC DNA]</scope>
    <source>
        <strain evidence="17 18">RB56</strain>
    </source>
</reference>
<feature type="compositionally biased region" description="Gly residues" evidence="12">
    <location>
        <begin position="3394"/>
        <end position="3407"/>
    </location>
</feature>
<feature type="region of interest" description="Disordered" evidence="12">
    <location>
        <begin position="3336"/>
        <end position="3464"/>
    </location>
</feature>
<dbReference type="CDD" id="cd00833">
    <property type="entry name" value="PKS"/>
    <property type="match status" value="1"/>
</dbReference>
<dbReference type="PROSITE" id="PS51186">
    <property type="entry name" value="GNAT"/>
    <property type="match status" value="1"/>
</dbReference>
<dbReference type="InterPro" id="IPR010037">
    <property type="entry name" value="FkbH_domain"/>
</dbReference>
<dbReference type="InterPro" id="IPR049551">
    <property type="entry name" value="PKS_DH_C"/>
</dbReference>
<keyword evidence="10" id="KW-0012">Acyltransferase</keyword>
<feature type="active site" description="Proton acceptor; for dehydratase activity" evidence="11">
    <location>
        <position position="1633"/>
    </location>
</feature>
<protein>
    <submittedName>
        <fullName evidence="17">2-succinylbenzoate--CoA ligase</fullName>
        <ecNumber evidence="17">6.2.1.26</ecNumber>
    </submittedName>
</protein>
<dbReference type="Gene3D" id="3.40.50.720">
    <property type="entry name" value="NAD(P)-binding Rossmann-like Domain"/>
    <property type="match status" value="1"/>
</dbReference>
<dbReference type="InterPro" id="IPR018201">
    <property type="entry name" value="Ketoacyl_synth_AS"/>
</dbReference>
<organism evidence="17 18">
    <name type="scientific">Nocardia aurantia</name>
    <dbReference type="NCBI Taxonomy" id="2585199"/>
    <lineage>
        <taxon>Bacteria</taxon>
        <taxon>Bacillati</taxon>
        <taxon>Actinomycetota</taxon>
        <taxon>Actinomycetes</taxon>
        <taxon>Mycobacteriales</taxon>
        <taxon>Nocardiaceae</taxon>
        <taxon>Nocardia</taxon>
    </lineage>
</organism>
<dbReference type="SUPFAM" id="SSF56801">
    <property type="entry name" value="Acetyl-CoA synthetase-like"/>
    <property type="match status" value="1"/>
</dbReference>
<feature type="domain" description="PKS/mFAS DH" evidence="16">
    <location>
        <begin position="1601"/>
        <end position="1876"/>
    </location>
</feature>
<dbReference type="InterPro" id="IPR036736">
    <property type="entry name" value="ACP-like_sf"/>
</dbReference>
<dbReference type="InterPro" id="IPR020806">
    <property type="entry name" value="PKS_PP-bd"/>
</dbReference>
<evidence type="ECO:0000259" key="16">
    <source>
        <dbReference type="PROSITE" id="PS52019"/>
    </source>
</evidence>
<keyword evidence="6" id="KW-0808">Transferase</keyword>
<evidence type="ECO:0000256" key="4">
    <source>
        <dbReference type="ARBA" id="ARBA00022553"/>
    </source>
</evidence>
<dbReference type="InterPro" id="IPR042104">
    <property type="entry name" value="PKS_dehydratase_sf"/>
</dbReference>
<dbReference type="InterPro" id="IPR000182">
    <property type="entry name" value="GNAT_dom"/>
</dbReference>
<evidence type="ECO:0000256" key="2">
    <source>
        <dbReference type="ARBA" id="ARBA00006432"/>
    </source>
</evidence>
<dbReference type="InterPro" id="IPR025110">
    <property type="entry name" value="AMP-bd_C"/>
</dbReference>
<dbReference type="Pfam" id="PF21089">
    <property type="entry name" value="PKS_DH_N"/>
    <property type="match status" value="1"/>
</dbReference>
<keyword evidence="7" id="KW-0677">Repeat</keyword>
<dbReference type="SUPFAM" id="SSF47336">
    <property type="entry name" value="ACP-like"/>
    <property type="match status" value="2"/>
</dbReference>
<dbReference type="InterPro" id="IPR023213">
    <property type="entry name" value="CAT-like_dom_sf"/>
</dbReference>
<keyword evidence="18" id="KW-1185">Reference proteome</keyword>
<dbReference type="InterPro" id="IPR009081">
    <property type="entry name" value="PP-bd_ACP"/>
</dbReference>
<feature type="domain" description="Ketosynthase family 3 (KS3)" evidence="15">
    <location>
        <begin position="696"/>
        <end position="1119"/>
    </location>
</feature>
<dbReference type="Gene3D" id="3.30.300.30">
    <property type="match status" value="1"/>
</dbReference>
<dbReference type="InterPro" id="IPR042099">
    <property type="entry name" value="ANL_N_sf"/>
</dbReference>
<dbReference type="GO" id="GO:0071766">
    <property type="term" value="P:Actinobacterium-type cell wall biogenesis"/>
    <property type="evidence" value="ECO:0007669"/>
    <property type="project" value="UniProtKB-ARBA"/>
</dbReference>
<dbReference type="InterPro" id="IPR020845">
    <property type="entry name" value="AMP-binding_CS"/>
</dbReference>
<dbReference type="Gene3D" id="3.40.47.10">
    <property type="match status" value="1"/>
</dbReference>
<dbReference type="Pfam" id="PF00668">
    <property type="entry name" value="Condensation"/>
    <property type="match status" value="1"/>
</dbReference>
<feature type="region of interest" description="C-terminal hotdog fold" evidence="11">
    <location>
        <begin position="1739"/>
        <end position="1876"/>
    </location>
</feature>
<dbReference type="InterPro" id="IPR006162">
    <property type="entry name" value="Ppantetheine_attach_site"/>
</dbReference>
<dbReference type="Pfam" id="PF23024">
    <property type="entry name" value="AMP-dom_DIP2-like"/>
    <property type="match status" value="1"/>
</dbReference>
<evidence type="ECO:0000256" key="5">
    <source>
        <dbReference type="ARBA" id="ARBA00022598"/>
    </source>
</evidence>
<dbReference type="Pfam" id="PF14765">
    <property type="entry name" value="PS-DH"/>
    <property type="match status" value="1"/>
</dbReference>
<dbReference type="SUPFAM" id="SSF52777">
    <property type="entry name" value="CoA-dependent acyltransferases"/>
    <property type="match status" value="2"/>
</dbReference>
<evidence type="ECO:0000256" key="9">
    <source>
        <dbReference type="ARBA" id="ARBA00023098"/>
    </source>
</evidence>
<dbReference type="InterPro" id="IPR050091">
    <property type="entry name" value="PKS_NRPS_Biosynth_Enz"/>
</dbReference>
<dbReference type="InterPro" id="IPR036412">
    <property type="entry name" value="HAD-like_sf"/>
</dbReference>
<evidence type="ECO:0000259" key="14">
    <source>
        <dbReference type="PROSITE" id="PS51186"/>
    </source>
</evidence>
<feature type="active site" description="Proton donor; for dehydratase activity" evidence="11">
    <location>
        <position position="1800"/>
    </location>
</feature>
<dbReference type="GO" id="GO:0004312">
    <property type="term" value="F:fatty acid synthase activity"/>
    <property type="evidence" value="ECO:0007669"/>
    <property type="project" value="TreeGrafter"/>
</dbReference>
<evidence type="ECO:0000313" key="18">
    <source>
        <dbReference type="Proteomes" id="UP000431401"/>
    </source>
</evidence>
<keyword evidence="3" id="KW-0596">Phosphopantetheine</keyword>
<evidence type="ECO:0000259" key="15">
    <source>
        <dbReference type="PROSITE" id="PS52004"/>
    </source>
</evidence>
<dbReference type="SMART" id="SM00826">
    <property type="entry name" value="PKS_DH"/>
    <property type="match status" value="1"/>
</dbReference>
<feature type="region of interest" description="Disordered" evidence="12">
    <location>
        <begin position="567"/>
        <end position="591"/>
    </location>
</feature>
<dbReference type="InterPro" id="IPR016039">
    <property type="entry name" value="Thiolase-like"/>
</dbReference>
<comment type="caution">
    <text evidence="17">The sequence shown here is derived from an EMBL/GenBank/DDBJ whole genome shotgun (WGS) entry which is preliminary data.</text>
</comment>
<keyword evidence="8" id="KW-0276">Fatty acid metabolism</keyword>
<dbReference type="InterPro" id="IPR013968">
    <property type="entry name" value="PKS_KR"/>
</dbReference>
<dbReference type="Proteomes" id="UP000431401">
    <property type="component" value="Unassembled WGS sequence"/>
</dbReference>
<dbReference type="InterPro" id="IPR032821">
    <property type="entry name" value="PKS_assoc"/>
</dbReference>
<dbReference type="InterPro" id="IPR049900">
    <property type="entry name" value="PKS_mFAS_DH"/>
</dbReference>
<dbReference type="InterPro" id="IPR055123">
    <property type="entry name" value="SpnB-like_Rossmann"/>
</dbReference>
<dbReference type="Pfam" id="PF08659">
    <property type="entry name" value="KR"/>
    <property type="match status" value="1"/>
</dbReference>
<evidence type="ECO:0000256" key="1">
    <source>
        <dbReference type="ARBA" id="ARBA00001957"/>
    </source>
</evidence>
<dbReference type="Pfam" id="PF02801">
    <property type="entry name" value="Ketoacyl-synt_C"/>
    <property type="match status" value="1"/>
</dbReference>
<dbReference type="RefSeq" id="WP_194290868.1">
    <property type="nucleotide sequence ID" value="NZ_WEGI01000006.1"/>
</dbReference>
<dbReference type="InterPro" id="IPR001242">
    <property type="entry name" value="Condensation_dom"/>
</dbReference>
<feature type="domain" description="Carrier" evidence="13">
    <location>
        <begin position="593"/>
        <end position="670"/>
    </location>
</feature>
<dbReference type="SUPFAM" id="SSF55729">
    <property type="entry name" value="Acyl-CoA N-acyltransferases (Nat)"/>
    <property type="match status" value="1"/>
</dbReference>
<keyword evidence="4" id="KW-0597">Phosphoprotein</keyword>
<dbReference type="Gene3D" id="3.40.50.1110">
    <property type="entry name" value="SGNH hydrolase"/>
    <property type="match status" value="1"/>
</dbReference>
<dbReference type="InterPro" id="IPR020807">
    <property type="entry name" value="PKS_DH"/>
</dbReference>
<dbReference type="PROSITE" id="PS00012">
    <property type="entry name" value="PHOSPHOPANTETHEINE"/>
    <property type="match status" value="1"/>
</dbReference>
<dbReference type="InterPro" id="IPR036514">
    <property type="entry name" value="SGNH_hydro_sf"/>
</dbReference>
<dbReference type="Gene3D" id="3.40.366.10">
    <property type="entry name" value="Malonyl-Coenzyme A Acyl Carrier Protein, domain 2"/>
    <property type="match status" value="1"/>
</dbReference>
<dbReference type="Gene3D" id="3.10.129.110">
    <property type="entry name" value="Polyketide synthase dehydratase"/>
    <property type="match status" value="1"/>
</dbReference>
<dbReference type="InterPro" id="IPR014031">
    <property type="entry name" value="Ketoacyl_synth_C"/>
</dbReference>
<evidence type="ECO:0000256" key="3">
    <source>
        <dbReference type="ARBA" id="ARBA00022450"/>
    </source>
</evidence>
<comment type="cofactor">
    <cofactor evidence="1">
        <name>pantetheine 4'-phosphate</name>
        <dbReference type="ChEBI" id="CHEBI:47942"/>
    </cofactor>
</comment>
<keyword evidence="5 17" id="KW-0436">Ligase</keyword>
<dbReference type="PROSITE" id="PS52004">
    <property type="entry name" value="KS3_2"/>
    <property type="match status" value="1"/>
</dbReference>
<dbReference type="GO" id="GO:0031177">
    <property type="term" value="F:phosphopantetheine binding"/>
    <property type="evidence" value="ECO:0007669"/>
    <property type="project" value="InterPro"/>
</dbReference>
<dbReference type="SMART" id="SM00823">
    <property type="entry name" value="PKS_PP"/>
    <property type="match status" value="2"/>
</dbReference>
<dbReference type="FunFam" id="3.40.47.10:FF:000019">
    <property type="entry name" value="Polyketide synthase type I"/>
    <property type="match status" value="1"/>
</dbReference>
<dbReference type="Pfam" id="PF22953">
    <property type="entry name" value="SpnB_Rossmann"/>
    <property type="match status" value="1"/>
</dbReference>
<dbReference type="InterPro" id="IPR016181">
    <property type="entry name" value="Acyl_CoA_acyltransferase"/>
</dbReference>
<dbReference type="PROSITE" id="PS52019">
    <property type="entry name" value="PKS_MFAS_DH"/>
    <property type="match status" value="1"/>
</dbReference>
<dbReference type="Gene3D" id="3.40.630.30">
    <property type="match status" value="1"/>
</dbReference>
<dbReference type="FunFam" id="3.40.50.12780:FF:000013">
    <property type="entry name" value="Long-chain-fatty-acid--AMP ligase FadD32"/>
    <property type="match status" value="1"/>
</dbReference>
<dbReference type="SMART" id="SM00822">
    <property type="entry name" value="PKS_KR"/>
    <property type="match status" value="1"/>
</dbReference>
<dbReference type="Gene3D" id="1.10.1200.10">
    <property type="entry name" value="ACP-like"/>
    <property type="match status" value="2"/>
</dbReference>
<feature type="compositionally biased region" description="Low complexity" evidence="12">
    <location>
        <begin position="582"/>
        <end position="591"/>
    </location>
</feature>
<dbReference type="SUPFAM" id="SSF51735">
    <property type="entry name" value="NAD(P)-binding Rossmann-fold domains"/>
    <property type="match status" value="2"/>
</dbReference>
<dbReference type="Pfam" id="PF00501">
    <property type="entry name" value="AMP-binding"/>
    <property type="match status" value="1"/>
</dbReference>
<evidence type="ECO:0000256" key="7">
    <source>
        <dbReference type="ARBA" id="ARBA00022737"/>
    </source>
</evidence>
<dbReference type="CDD" id="cd08956">
    <property type="entry name" value="KR_3_FAS_SDR_x"/>
    <property type="match status" value="1"/>
</dbReference>
<dbReference type="EMBL" id="WEGI01000006">
    <property type="protein sequence ID" value="MQY27532.1"/>
    <property type="molecule type" value="Genomic_DNA"/>
</dbReference>
<dbReference type="GO" id="GO:0006633">
    <property type="term" value="P:fatty acid biosynthetic process"/>
    <property type="evidence" value="ECO:0007669"/>
    <property type="project" value="InterPro"/>
</dbReference>
<feature type="region of interest" description="N-terminal hotdog fold" evidence="11">
    <location>
        <begin position="1601"/>
        <end position="1725"/>
    </location>
</feature>
<feature type="compositionally biased region" description="Pro residues" evidence="12">
    <location>
        <begin position="3360"/>
        <end position="3371"/>
    </location>
</feature>
<dbReference type="InterPro" id="IPR010033">
    <property type="entry name" value="HAD_SF_ppase_IIIC"/>
</dbReference>
<dbReference type="UniPathway" id="UPA00011"/>
<feature type="domain" description="N-acetyltransferase" evidence="14">
    <location>
        <begin position="3212"/>
        <end position="3363"/>
    </location>
</feature>
<comment type="similarity">
    <text evidence="2">Belongs to the ATP-dependent AMP-binding enzyme family.</text>
</comment>
<evidence type="ECO:0000259" key="13">
    <source>
        <dbReference type="PROSITE" id="PS50075"/>
    </source>
</evidence>
<dbReference type="InterPro" id="IPR023214">
    <property type="entry name" value="HAD_sf"/>
</dbReference>
<dbReference type="SUPFAM" id="SSF55048">
    <property type="entry name" value="Probable ACP-binding domain of malonyl-CoA ACP transacylase"/>
    <property type="match status" value="1"/>
</dbReference>
<proteinExistence type="inferred from homology"/>
<dbReference type="PROSITE" id="PS00455">
    <property type="entry name" value="AMP_BINDING"/>
    <property type="match status" value="1"/>
</dbReference>
<dbReference type="InterPro" id="IPR049552">
    <property type="entry name" value="PKS_DH_N"/>
</dbReference>
<evidence type="ECO:0000256" key="11">
    <source>
        <dbReference type="PROSITE-ProRule" id="PRU01363"/>
    </source>
</evidence>
<dbReference type="InterPro" id="IPR016035">
    <property type="entry name" value="Acyl_Trfase/lysoPLipase"/>
</dbReference>
<dbReference type="Gene3D" id="3.30.559.30">
    <property type="entry name" value="Nonribosomal peptide synthetase, condensation domain"/>
    <property type="match status" value="1"/>
</dbReference>
<gene>
    <name evidence="17" type="primary">menE_5</name>
    <name evidence="17" type="ORF">NRB56_31150</name>
</gene>
<dbReference type="PROSITE" id="PS00606">
    <property type="entry name" value="KS3_1"/>
    <property type="match status" value="1"/>
</dbReference>
<dbReference type="PROSITE" id="PS50075">
    <property type="entry name" value="CARRIER"/>
    <property type="match status" value="2"/>
</dbReference>
<evidence type="ECO:0000256" key="12">
    <source>
        <dbReference type="SAM" id="MobiDB-lite"/>
    </source>
</evidence>
<dbReference type="GO" id="GO:0004315">
    <property type="term" value="F:3-oxoacyl-[acyl-carrier-protein] synthase activity"/>
    <property type="evidence" value="ECO:0007669"/>
    <property type="project" value="InterPro"/>
</dbReference>
<dbReference type="InterPro" id="IPR014043">
    <property type="entry name" value="Acyl_transferase_dom"/>
</dbReference>
<name>A0A7K0DQ84_9NOCA</name>
<dbReference type="Gene3D" id="3.40.50.1000">
    <property type="entry name" value="HAD superfamily/HAD-like"/>
    <property type="match status" value="1"/>
</dbReference>
<dbReference type="CDD" id="cd05931">
    <property type="entry name" value="FAAL"/>
    <property type="match status" value="1"/>
</dbReference>
<dbReference type="InterPro" id="IPR020841">
    <property type="entry name" value="PKS_Beta-ketoAc_synthase_dom"/>
</dbReference>
<dbReference type="SUPFAM" id="SSF52151">
    <property type="entry name" value="FabD/lysophospholipase-like"/>
    <property type="match status" value="1"/>
</dbReference>
<dbReference type="Pfam" id="PF00698">
    <property type="entry name" value="Acyl_transf_1"/>
    <property type="match status" value="1"/>
</dbReference>
<evidence type="ECO:0000256" key="6">
    <source>
        <dbReference type="ARBA" id="ARBA00022679"/>
    </source>
</evidence>
<sequence length="3464" mass="369583">MAGTLIETLFARGEERPDEPVHKFLTDGDADGPVEELTYARLGRRTRAIAAALRESRPERALLLYPAGLEFIEAFFGCLAAGVVAVPAPVTGWENRTLHRLRRMVAHADVQIVLAPQHVIDEAATLREQLPELAGLPWTATDTIPDDLETSWRPVDLDPDADAFIQYTSGSTSAPRGVRLTHANLLHNQAAIAAGLGHDPAVLESRDGALFVSWLPMYHDMGLIAPVLQPVHLGGYSVLMSPLHFLQRPERWLRAISAFGAHTSGGPNFAYELCLRRIAPEQREGLDLSRWRVAFNGAEPVRATTVRRFTETFASAGFRPGAMHPVYGLAEATLIVTAAAPARPPTLYEVPGRYIVGDRAHHAELVGVGRPPAGLVVAVADPESGAARGEGEEGEIWVAGNSVAAGYFRDEQATAATFGATLPGDDRRYLRTGDLGFLSDGELFVTGRQKDLLIVDGRNHYPQDLELTVETAHPAVRPGCVAAFSVDFGIGGEQPVVVAEVRAEIEAEPGEIETAVRGAVATDHGLTLAAVALIRPGTIAKTSSGKIARRACRDAYLSGELDIAVDSLPAPEDELDPPVLEPRPAAAPADPPGSAAAIRAWLVSEIASRSELDPERVDVHRPLVEFGLGSADLVELVVDLSDVAGRFLDTNLLFDHPTIAEVAAAVAPAQTLAEPDDAALEEPAAHGGDDVAGEPDDAIAILSMSCRFPGAVDSPEALWRLLESERDGLGEPPAGRWDIDGLYDPDPAASGTAYTFRGGYVDGIDRFDAAFFGIGPREAAVMDPQQRMMLQLGWEAIERSGRDPRSLQGSATGVYLGLYGTGYLADVAPEQLNGQVGTGLSPSVASGRIAYTLGLHGPAITLDTACSSSLVAIHLAARALVAGECELALAGGATLLMSPTAHIELCRLGVLSPSGKCAPFSADGDGTVWAEGAGLVLLKRLRDARRDGDRVLAVIRGSAVNQDGRSQGLSAPNGAAQEQVLRQALRAARLEPHDIDYVEAHGTGTALGDPIEARALSRVFGPGRDADRPLGIGSLKSNLGHTQAAAGVGSILKLVLALKHQQLPATLGAERPTTQIDWASSGLAVQARTAAWPRGDRTRRAGISAFGLSGTNAHLILEEAPDPVPVASEAPEEAAAVDLPEPEERDGVRLLPLSARSRAALQGQARRLLDLVVADPALRPGPVSRSLALHRTRFERRAVVVARGRDDMIGGLRDLAEGRSSADAVVGSGPVFTSGRTAFVFPGQGTQWAGMARDLLADSDAFRAEFEQCDKAFGAHTRWSLVDRLITLTPADLVDFPVVQPLLFATMVGLAAAWRAVGVIPDAVIGHSQGEIAAAYCAGVLELGDAARLVVTRSRLLAGIAEPGAMAMIGLPVDETRAPIAEFGGRVSVAAVNVPRSTIVAGEQAAVEELLAEMDRRGHYTRMGPAGPGFAGHCRLIDSIREPLTAEIAGLRGESPVTTWYSTVTGEPVGSEPVGPDYWYRNTRDTVRFAPTVARMIADGFRYFVELGVHPSLSLAVRTVAEEAGRDVVSVTSLVREESGPVCLARAQAELHAAGHELDWAALVPERGRVDLPTYAFDEKRFWTDPARRGGATPGSPDIAHPILNTVVPQPDTGGVTLTGRLSRQHHPWLADHAGANTVPVPGAALIELAVRAGDEVDTPAVRELVLREALLVPERSALRLQVVVGGAGPDRCRPVRLFARDEQDPSAEWTLHADGILAEEPEIVPVQQDSTAWPPPGAVPADPGDLYARLSARGHRYGPSFRGVRALWQRGDEIFAEVELAESAHPDAARFGIHPALLDAALHGTELLAADGDSALLPFVWTDAVLWASGATALRVRLTRSGADAVTVSATDSAGRPVFSAGAVLSRPIAADRWAAGALAPALRRLYRLDWEPRPLPDPVRPVAWFDWEPGAEPVPGTNAILLTVPDGATPEQVHEITGQILRALQDILSDSRFDSSTVIVRTRSAVGLPGEDVTGLAGAAVWGLVRSARSENPGRLVLIDSTDPVLDLAAILATGEGQVAVRDGACFVPRLMRSSATAGARPDLSTGTVLITGAPGRLGSELARHLVAGHGVRDLLLVSRRGEQGPGAAALRADLERGGARVRFAPCDVGDRTALAELLDGVPLTGVVHAACVLDDATLGALTPAQLDAALRPKVDAAHHLHELTADRDLALFVLFSAAGGLFGTPGQANYAAANTYLDALAAHRVARGLPARSLAWGAWEVDMLDVMAQADIRRIARAGVRAFTVTEGMACFDAALRTEATVLVPLLLDPAALRRAQDVPPLLRGLVRRAPRRAVAERAAGEAAASDFAGRLRAAGRDHAVALAARAVAEWTADVLGHTDTEAVAAEQSFQHLGLDSLMAVELRNKVREHTGITVPLGTILAEQNPADLAEYLVNELLRPGPGAAPAATPVPVPETETLPVTRDMMRLLRTEQLGIPAAAQTGGIALRLPNPVTRPDLEAALHRLAARHAALRTAIRPDEEHGRVLEIHREPGDALLRWSELDTADDTVIERRFAELMARPFDPAVAPLWRFELIDGGNDRRTVIFGAHHSMSDVRSMLQVAGELAADLSGHRLDDTATNRDLHQLVAAQTARPEHDDTWRTAFADARRLELTWAAPRPEQRSYRAGSALLELPAGLSDRVADRARDLGITPAALFLGVLSILLARRQSAHHFALAVPVDTRMHTDTRDAVGYFGVPVPFPAAVDPGDLVSDVLRRTGDRLRRLLAPGAGFGDTLAALAAAGLHRDNAPLIEVYFNYLRTDAPAGAAEILPVSTGYSDLDLMVAVLPDTGRIWFLYNSDIIDADSCTAFGAQYLTAVAAAVADPAVPAITGTTAAPHLPGHHIGLAATFATGRLPELLRAATDDTEPITVAEAPYHHVLACLRDPSGVFAQPSTDLAVILLRATDLERYGALSDEQLTELAADYPAAVRAVIDRTHRPVIIGILPSANPQDRLRDWENRVSDGLRDVPGVALLAPHRWHDRHPVADPFDERSDVLAHLPFTVEFQAAVALTLADTVRAVREAPPKVIVVDGDDTLWTGTAAEIGPDAVEFDAPRAELARRLRQWRAAGTLPVLLTNNDETTVRAVLDRPESPLRFDDFALVSTGWEPKPDRLEHIAATLNLGLDTFCCLDDNPVEVARIRAALPEVLTVTCPPAAELDSFLHRLWPMVPLATTPEDRHRADRYHQERARDRARAATEFAEFLDSLHLAVEVTPLTTETTERARQLTRRTNQFTLTDNRDTAFEAAEIWTATARDRFGEYGLISVLALDPEDDVLHLRAWHLSCRVLGRGVEERLLTWLADRAEALGATTIHLTVDHTPRNEPARRLAANLGATVTDGHPATVTTTPDRLREYRSWSPPDPGRTPPPQHSGPEIPRDGGLGIPQDGGLEFPQGGGPGTAQDGGPGIPQDGRQRILYDGGQPISDDGMRPSPDDGGQEIRQEAGRQFRHEGGSRTSGDDAETR</sequence>
<dbReference type="Pfam" id="PF00550">
    <property type="entry name" value="PP-binding"/>
    <property type="match status" value="2"/>
</dbReference>
<keyword evidence="9" id="KW-0443">Lipid metabolism</keyword>
<dbReference type="InterPro" id="IPR036291">
    <property type="entry name" value="NAD(P)-bd_dom_sf"/>
</dbReference>
<feature type="compositionally biased region" description="Basic and acidic residues" evidence="12">
    <location>
        <begin position="3427"/>
        <end position="3464"/>
    </location>
</feature>
<dbReference type="GO" id="GO:0008756">
    <property type="term" value="F:o-succinylbenzoate-CoA ligase activity"/>
    <property type="evidence" value="ECO:0007669"/>
    <property type="project" value="UniProtKB-EC"/>
</dbReference>
<dbReference type="InterPro" id="IPR001227">
    <property type="entry name" value="Ac_transferase_dom_sf"/>
</dbReference>
<dbReference type="SMART" id="SM00825">
    <property type="entry name" value="PKS_KS"/>
    <property type="match status" value="1"/>
</dbReference>
<dbReference type="InterPro" id="IPR016036">
    <property type="entry name" value="Malonyl_transacylase_ACP-bd"/>
</dbReference>
<evidence type="ECO:0000313" key="17">
    <source>
        <dbReference type="EMBL" id="MQY27532.1"/>
    </source>
</evidence>
<dbReference type="NCBIfam" id="TIGR01686">
    <property type="entry name" value="FkbH"/>
    <property type="match status" value="1"/>
</dbReference>
<dbReference type="Gene3D" id="3.30.70.3290">
    <property type="match status" value="1"/>
</dbReference>
<dbReference type="InterPro" id="IPR000873">
    <property type="entry name" value="AMP-dep_synth/lig_dom"/>
</dbReference>
<evidence type="ECO:0000256" key="8">
    <source>
        <dbReference type="ARBA" id="ARBA00022832"/>
    </source>
</evidence>
<evidence type="ECO:0000256" key="10">
    <source>
        <dbReference type="ARBA" id="ARBA00023315"/>
    </source>
</evidence>
<dbReference type="InterPro" id="IPR057326">
    <property type="entry name" value="KR_dom"/>
</dbReference>
<dbReference type="NCBIfam" id="TIGR01681">
    <property type="entry name" value="HAD-SF-IIIC"/>
    <property type="match status" value="1"/>
</dbReference>
<accession>A0A7K0DQ84</accession>
<dbReference type="SUPFAM" id="SSF53901">
    <property type="entry name" value="Thiolase-like"/>
    <property type="match status" value="1"/>
</dbReference>
<feature type="domain" description="Carrier" evidence="13">
    <location>
        <begin position="2325"/>
        <end position="2400"/>
    </location>
</feature>
<dbReference type="PANTHER" id="PTHR43775:SF51">
    <property type="entry name" value="INACTIVE PHENOLPHTHIOCEROL SYNTHESIS POLYKETIDE SYNTHASE TYPE I PKS1-RELATED"/>
    <property type="match status" value="1"/>
</dbReference>
<dbReference type="SMART" id="SM00827">
    <property type="entry name" value="PKS_AT"/>
    <property type="match status" value="1"/>
</dbReference>
<dbReference type="InterPro" id="IPR045851">
    <property type="entry name" value="AMP-bd_C_sf"/>
</dbReference>
<dbReference type="Gene3D" id="3.40.50.12780">
    <property type="entry name" value="N-terminal domain of ligase-like"/>
    <property type="match status" value="1"/>
</dbReference>
<dbReference type="InterPro" id="IPR014030">
    <property type="entry name" value="Ketoacyl_synth_N"/>
</dbReference>